<protein>
    <recommendedName>
        <fullName evidence="4">Gag-like protein</fullName>
    </recommendedName>
</protein>
<dbReference type="EMBL" id="JAVRBK010000010">
    <property type="protein sequence ID" value="KAK5637991.1"/>
    <property type="molecule type" value="Genomic_DNA"/>
</dbReference>
<keyword evidence="3" id="KW-1185">Reference proteome</keyword>
<feature type="coiled-coil region" evidence="1">
    <location>
        <begin position="90"/>
        <end position="117"/>
    </location>
</feature>
<dbReference type="AlphaFoldDB" id="A0AAN7V2D1"/>
<comment type="caution">
    <text evidence="2">The sequence shown here is derived from an EMBL/GenBank/DDBJ whole genome shotgun (WGS) entry which is preliminary data.</text>
</comment>
<dbReference type="InterPro" id="IPR011011">
    <property type="entry name" value="Znf_FYVE_PHD"/>
</dbReference>
<keyword evidence="1" id="KW-0175">Coiled coil</keyword>
<evidence type="ECO:0000313" key="2">
    <source>
        <dbReference type="EMBL" id="KAK5637991.1"/>
    </source>
</evidence>
<dbReference type="Proteomes" id="UP001329430">
    <property type="component" value="Chromosome 10"/>
</dbReference>
<gene>
    <name evidence="2" type="ORF">RI129_012286</name>
</gene>
<proteinExistence type="predicted"/>
<evidence type="ECO:0000256" key="1">
    <source>
        <dbReference type="SAM" id="Coils"/>
    </source>
</evidence>
<dbReference type="SUPFAM" id="SSF57903">
    <property type="entry name" value="FYVE/PHD zinc finger"/>
    <property type="match status" value="1"/>
</dbReference>
<organism evidence="2 3">
    <name type="scientific">Pyrocoelia pectoralis</name>
    <dbReference type="NCBI Taxonomy" id="417401"/>
    <lineage>
        <taxon>Eukaryota</taxon>
        <taxon>Metazoa</taxon>
        <taxon>Ecdysozoa</taxon>
        <taxon>Arthropoda</taxon>
        <taxon>Hexapoda</taxon>
        <taxon>Insecta</taxon>
        <taxon>Pterygota</taxon>
        <taxon>Neoptera</taxon>
        <taxon>Endopterygota</taxon>
        <taxon>Coleoptera</taxon>
        <taxon>Polyphaga</taxon>
        <taxon>Elateriformia</taxon>
        <taxon>Elateroidea</taxon>
        <taxon>Lampyridae</taxon>
        <taxon>Lampyrinae</taxon>
        <taxon>Pyrocoelia</taxon>
    </lineage>
</organism>
<evidence type="ECO:0008006" key="4">
    <source>
        <dbReference type="Google" id="ProtNLM"/>
    </source>
</evidence>
<sequence length="412" mass="46829">MNWKNKWTWPPPRWTCVWSVIKKITKKDYSVQCSEECGGWIHKKCSVIDNEQWKLIEKGKEKFSCKKCIASLKSEVKGDEILVSEDKKAIQEILKLVEKLTIKIKVLEDENAILKNRMTCIENGTVKECYNETRNEVVREHKKTFAETVKNQAKSEVLIVKQISIKNGTDSKKIVSELKEKVDPVNLNVGIKSIKNISNGGVAVHCESGKDVEILKSEVENKLGDQYQVLIPAGRRPQFKIVGIMDKLTEQELIKCLIAQNQIILDQEDGQDAIKVIKIVKGKIGQTAIIESSSTISQSVLLKERLKIKWSICPVYEYVSILRCYRCNGYYHKAADCKNEAACGLCGDNAHETNKCKTNEVRCVNCVAMNKKLSLHLDVGHSAFDPKCCVYKKKVEVMKNRINYDIKSDNDK</sequence>
<dbReference type="InterPro" id="IPR013083">
    <property type="entry name" value="Znf_RING/FYVE/PHD"/>
</dbReference>
<name>A0AAN7V2D1_9COLE</name>
<evidence type="ECO:0000313" key="3">
    <source>
        <dbReference type="Proteomes" id="UP001329430"/>
    </source>
</evidence>
<accession>A0AAN7V2D1</accession>
<reference evidence="2 3" key="1">
    <citation type="journal article" date="2024" name="Insects">
        <title>An Improved Chromosome-Level Genome Assembly of the Firefly Pyrocoelia pectoralis.</title>
        <authorList>
            <person name="Fu X."/>
            <person name="Meyer-Rochow V.B."/>
            <person name="Ballantyne L."/>
            <person name="Zhu X."/>
        </authorList>
    </citation>
    <scope>NUCLEOTIDE SEQUENCE [LARGE SCALE GENOMIC DNA]</scope>
    <source>
        <strain evidence="2">XCY_ONT2</strain>
    </source>
</reference>
<dbReference type="Gene3D" id="3.30.40.10">
    <property type="entry name" value="Zinc/RING finger domain, C3HC4 (zinc finger)"/>
    <property type="match status" value="1"/>
</dbReference>